<evidence type="ECO:0000256" key="1">
    <source>
        <dbReference type="ARBA" id="ARBA00004613"/>
    </source>
</evidence>
<dbReference type="KEGG" id="smus:C7J88_00620"/>
<keyword evidence="11" id="KW-1185">Reference proteome</keyword>
<reference evidence="8" key="1">
    <citation type="journal article" date="2014" name="Int. J. Syst. Evol. Microbiol.">
        <title>Complete genome of a new Firmicutes species belonging to the dominant human colonic microbiota ('Ruminococcus bicirculans') reveals two chromosomes and a selective capacity to utilize plant glucans.</title>
        <authorList>
            <consortium name="NISC Comparative Sequencing Program"/>
            <person name="Wegmann U."/>
            <person name="Louis P."/>
            <person name="Goesmann A."/>
            <person name="Henrissat B."/>
            <person name="Duncan S.H."/>
            <person name="Flint H.J."/>
        </authorList>
    </citation>
    <scope>NUCLEOTIDE SEQUENCE</scope>
    <source>
        <strain evidence="8">CCM 4175</strain>
    </source>
</reference>
<reference evidence="9 10" key="2">
    <citation type="submission" date="2017-06" db="EMBL/GenBank/DDBJ databases">
        <authorList>
            <consortium name="Pathogen Informatics"/>
        </authorList>
    </citation>
    <scope>NUCLEOTIDE SEQUENCE [LARGE SCALE GENOMIC DNA]</scope>
    <source>
        <strain evidence="9 10">NCTC13833</strain>
    </source>
</reference>
<gene>
    <name evidence="8" type="ORF">GCM10007183_01760</name>
    <name evidence="9" type="ORF">SAMEA4412661_00776</name>
</gene>
<name>A0A240C106_9STAP</name>
<keyword evidence="5" id="KW-0354">Hemolysis</keyword>
<evidence type="ECO:0000256" key="4">
    <source>
        <dbReference type="ARBA" id="ARBA00022656"/>
    </source>
</evidence>
<evidence type="ECO:0000256" key="5">
    <source>
        <dbReference type="ARBA" id="ARBA00022735"/>
    </source>
</evidence>
<evidence type="ECO:0000313" key="8">
    <source>
        <dbReference type="EMBL" id="GGA81253.1"/>
    </source>
</evidence>
<comment type="subcellular location">
    <subcellularLocation>
        <location evidence="1">Secreted</location>
    </subcellularLocation>
</comment>
<dbReference type="GO" id="GO:0090729">
    <property type="term" value="F:toxin activity"/>
    <property type="evidence" value="ECO:0007669"/>
    <property type="project" value="UniProtKB-KW"/>
</dbReference>
<dbReference type="Pfam" id="PF05480">
    <property type="entry name" value="PSMbeta"/>
    <property type="match status" value="1"/>
</dbReference>
<evidence type="ECO:0000313" key="9">
    <source>
        <dbReference type="EMBL" id="SNW01605.1"/>
    </source>
</evidence>
<proteinExistence type="inferred from homology"/>
<evidence type="ECO:0000313" key="10">
    <source>
        <dbReference type="Proteomes" id="UP000243706"/>
    </source>
</evidence>
<dbReference type="Proteomes" id="UP000652995">
    <property type="component" value="Unassembled WGS sequence"/>
</dbReference>
<organism evidence="9 10">
    <name type="scientific">Staphylococcus muscae</name>
    <dbReference type="NCBI Taxonomy" id="1294"/>
    <lineage>
        <taxon>Bacteria</taxon>
        <taxon>Bacillati</taxon>
        <taxon>Bacillota</taxon>
        <taxon>Bacilli</taxon>
        <taxon>Bacillales</taxon>
        <taxon>Staphylococcaceae</taxon>
        <taxon>Staphylococcus</taxon>
    </lineage>
</organism>
<evidence type="ECO:0000256" key="7">
    <source>
        <dbReference type="ARBA" id="ARBA00023026"/>
    </source>
</evidence>
<keyword evidence="6" id="KW-0204">Cytolysis</keyword>
<dbReference type="RefSeq" id="WP_095116208.1">
    <property type="nucleotide sequence ID" value="NZ_BMCB01000001.1"/>
</dbReference>
<evidence type="ECO:0000256" key="2">
    <source>
        <dbReference type="ARBA" id="ARBA00006367"/>
    </source>
</evidence>
<keyword evidence="4" id="KW-0800">Toxin</keyword>
<dbReference type="GO" id="GO:0031640">
    <property type="term" value="P:killing of cells of another organism"/>
    <property type="evidence" value="ECO:0007669"/>
    <property type="project" value="UniProtKB-KW"/>
</dbReference>
<evidence type="ECO:0000313" key="11">
    <source>
        <dbReference type="Proteomes" id="UP000652995"/>
    </source>
</evidence>
<dbReference type="Proteomes" id="UP000243706">
    <property type="component" value="Chromosome 1"/>
</dbReference>
<dbReference type="OrthoDB" id="2397642at2"/>
<evidence type="ECO:0000256" key="3">
    <source>
        <dbReference type="ARBA" id="ARBA00022525"/>
    </source>
</evidence>
<reference evidence="11" key="3">
    <citation type="journal article" date="2019" name="Int. J. Syst. Evol. Microbiol.">
        <title>The Global Catalogue of Microorganisms (GCM) 10K type strain sequencing project: providing services to taxonomists for standard genome sequencing and annotation.</title>
        <authorList>
            <consortium name="The Broad Institute Genomics Platform"/>
            <consortium name="The Broad Institute Genome Sequencing Center for Infectious Disease"/>
            <person name="Wu L."/>
            <person name="Ma J."/>
        </authorList>
    </citation>
    <scope>NUCLEOTIDE SEQUENCE [LARGE SCALE GENOMIC DNA]</scope>
    <source>
        <strain evidence="11">CCM 4175</strain>
    </source>
</reference>
<dbReference type="AlphaFoldDB" id="A0A240C106"/>
<dbReference type="EMBL" id="LT906464">
    <property type="protein sequence ID" value="SNW01605.1"/>
    <property type="molecule type" value="Genomic_DNA"/>
</dbReference>
<protein>
    <submittedName>
        <fullName evidence="9">Putative hemolysin-H1C</fullName>
    </submittedName>
</protein>
<keyword evidence="7" id="KW-0843">Virulence</keyword>
<keyword evidence="3" id="KW-0964">Secreted</keyword>
<dbReference type="InterPro" id="IPR008846">
    <property type="entry name" value="PSMbeta"/>
</dbReference>
<sequence length="43" mass="4454">MSEIINAIKDTVQAGLDQDWVTMGTGIADIVAQGIGLISGFFG</sequence>
<comment type="similarity">
    <text evidence="2">Belongs to the staphylococcal hemolytic protein family.</text>
</comment>
<accession>A0A240C106</accession>
<evidence type="ECO:0000256" key="6">
    <source>
        <dbReference type="ARBA" id="ARBA00022852"/>
    </source>
</evidence>
<reference evidence="8" key="4">
    <citation type="submission" date="2024-05" db="EMBL/GenBank/DDBJ databases">
        <authorList>
            <person name="Sun Q."/>
            <person name="Sedlacek I."/>
        </authorList>
    </citation>
    <scope>NUCLEOTIDE SEQUENCE</scope>
    <source>
        <strain evidence="8">CCM 4175</strain>
    </source>
</reference>
<dbReference type="GO" id="GO:0005576">
    <property type="term" value="C:extracellular region"/>
    <property type="evidence" value="ECO:0007669"/>
    <property type="project" value="UniProtKB-SubCell"/>
</dbReference>
<dbReference type="EMBL" id="BMCB01000001">
    <property type="protein sequence ID" value="GGA81253.1"/>
    <property type="molecule type" value="Genomic_DNA"/>
</dbReference>